<evidence type="ECO:0000256" key="5">
    <source>
        <dbReference type="ARBA" id="ARBA00013127"/>
    </source>
</evidence>
<evidence type="ECO:0000256" key="9">
    <source>
        <dbReference type="ARBA" id="ARBA00022964"/>
    </source>
</evidence>
<dbReference type="GO" id="GO:0004411">
    <property type="term" value="F:homogentisate 1,2-dioxygenase activity"/>
    <property type="evidence" value="ECO:0007669"/>
    <property type="project" value="UniProtKB-EC"/>
</dbReference>
<dbReference type="GO" id="GO:0005737">
    <property type="term" value="C:cytoplasm"/>
    <property type="evidence" value="ECO:0007669"/>
    <property type="project" value="TreeGrafter"/>
</dbReference>
<dbReference type="InterPro" id="IPR046451">
    <property type="entry name" value="HgmA_C"/>
</dbReference>
<dbReference type="UniPathway" id="UPA00139">
    <property type="reaction ID" value="UER00339"/>
</dbReference>
<feature type="active site" description="Proton acceptor" evidence="16">
    <location>
        <position position="293"/>
    </location>
</feature>
<evidence type="ECO:0000256" key="2">
    <source>
        <dbReference type="ARBA" id="ARBA00001962"/>
    </source>
</evidence>
<protein>
    <recommendedName>
        <fullName evidence="6">Homogentisate 1,2-dioxygenase</fullName>
        <ecNumber evidence="5">1.13.11.5</ecNumber>
    </recommendedName>
    <alternativeName>
        <fullName evidence="13">Homogentisate oxygenase</fullName>
    </alternativeName>
    <alternativeName>
        <fullName evidence="14">Homogentisic acid oxidase</fullName>
    </alternativeName>
    <alternativeName>
        <fullName evidence="15">Homogentisicase</fullName>
    </alternativeName>
</protein>
<evidence type="ECO:0000256" key="11">
    <source>
        <dbReference type="ARBA" id="ARBA00023004"/>
    </source>
</evidence>
<evidence type="ECO:0000313" key="21">
    <source>
        <dbReference type="Proteomes" id="UP000614601"/>
    </source>
</evidence>
<sequence>MADEFAKLTYLTGFGNEFQTFDPRKPGALPIGQNSPQQCPHGLYAEQLSGTAFTVPRSGNRRSWLYRIRPSVIHKPFKPYAKEVGMISDFNKFTPDPNQYRWAPRPFATKKVNFIESLYTFCGAGEPTTRNGIAIHMYSCNTSMDNQCFYNSDGDFLIVPQEGDLRITTEFGRLLVKPLEICVIPQGIRFRVDVNGDTRGYILEAYGTHFQLPDLGPIGANGLANPRDFEVPTAWYEDVDNTQYEIINKYQGAFFSASQEHSPFDVVGWHGNYTPYKYDLTKFMVINTVSFDHCDPSIFTVLTAPSVRPGVAVADFVIFPPRWGVADHSFRPPYYHRNCMSEYMGLIKGNYEAKKGAFSPGGGSLHSMMTPHGPDHKCFEAASTEQLKPARIAEGTMAFMFESSFSMKVTDSAKTENVDQDYFKDWQPLEKHFN</sequence>
<evidence type="ECO:0000256" key="17">
    <source>
        <dbReference type="PIRSR" id="PIRSR605708-2"/>
    </source>
</evidence>
<dbReference type="NCBIfam" id="TIGR01015">
    <property type="entry name" value="hmgA"/>
    <property type="match status" value="1"/>
</dbReference>
<dbReference type="Proteomes" id="UP000783686">
    <property type="component" value="Unassembled WGS sequence"/>
</dbReference>
<comment type="similarity">
    <text evidence="4">Belongs to the homogentisate dioxygenase family.</text>
</comment>
<evidence type="ECO:0000259" key="18">
    <source>
        <dbReference type="Pfam" id="PF04209"/>
    </source>
</evidence>
<dbReference type="InterPro" id="IPR005708">
    <property type="entry name" value="Homogentis_dOase"/>
</dbReference>
<dbReference type="GO" id="GO:0006559">
    <property type="term" value="P:L-phenylalanine catabolic process"/>
    <property type="evidence" value="ECO:0007669"/>
    <property type="project" value="UniProtKB-UniPathway"/>
</dbReference>
<comment type="pathway">
    <text evidence="3">Amino-acid degradation; L-phenylalanine degradation; acetoacetate and fumarate from L-phenylalanine: step 4/6.</text>
</comment>
<feature type="domain" description="Homogentisate 1,2-dioxygenase N-terminal" evidence="19">
    <location>
        <begin position="9"/>
        <end position="280"/>
    </location>
</feature>
<evidence type="ECO:0000256" key="10">
    <source>
        <dbReference type="ARBA" id="ARBA00023002"/>
    </source>
</evidence>
<evidence type="ECO:0000256" key="14">
    <source>
        <dbReference type="ARBA" id="ARBA00030437"/>
    </source>
</evidence>
<keyword evidence="10" id="KW-0560">Oxidoreductase</keyword>
<feature type="binding site" evidence="17">
    <location>
        <position position="372"/>
    </location>
    <ligand>
        <name>Fe cation</name>
        <dbReference type="ChEBI" id="CHEBI:24875"/>
    </ligand>
</feature>
<keyword evidence="7 17" id="KW-0479">Metal-binding</keyword>
<feature type="binding site" evidence="17">
    <location>
        <position position="336"/>
    </location>
    <ligand>
        <name>Fe cation</name>
        <dbReference type="ChEBI" id="CHEBI:24875"/>
    </ligand>
</feature>
<comment type="caution">
    <text evidence="20">The sequence shown here is derived from an EMBL/GenBank/DDBJ whole genome shotgun (WGS) entry which is preliminary data.</text>
</comment>
<comment type="catalytic activity">
    <reaction evidence="1">
        <text>homogentisate + O2 = 4-maleylacetoacetate + H(+)</text>
        <dbReference type="Rhea" id="RHEA:15449"/>
        <dbReference type="ChEBI" id="CHEBI:15378"/>
        <dbReference type="ChEBI" id="CHEBI:15379"/>
        <dbReference type="ChEBI" id="CHEBI:16169"/>
        <dbReference type="ChEBI" id="CHEBI:17105"/>
        <dbReference type="EC" id="1.13.11.5"/>
    </reaction>
</comment>
<dbReference type="GO" id="GO:0006572">
    <property type="term" value="P:L-tyrosine catabolic process"/>
    <property type="evidence" value="ECO:0007669"/>
    <property type="project" value="UniProtKB-KW"/>
</dbReference>
<comment type="cofactor">
    <cofactor evidence="2 17">
        <name>Fe cation</name>
        <dbReference type="ChEBI" id="CHEBI:24875"/>
    </cofactor>
</comment>
<evidence type="ECO:0000256" key="4">
    <source>
        <dbReference type="ARBA" id="ARBA00007757"/>
    </source>
</evidence>
<keyword evidence="21" id="KW-1185">Reference proteome</keyword>
<accession>A0A811JV11</accession>
<dbReference type="FunFam" id="2.60.120.10:FF:000026">
    <property type="entry name" value="Homogentisate 1,2-dioxygenase"/>
    <property type="match status" value="1"/>
</dbReference>
<dbReference type="InterPro" id="IPR046452">
    <property type="entry name" value="HgmA_N"/>
</dbReference>
<dbReference type="OrthoDB" id="1689029at2759"/>
<dbReference type="Pfam" id="PF20510">
    <property type="entry name" value="HgmA_N"/>
    <property type="match status" value="1"/>
</dbReference>
<dbReference type="EMBL" id="CAJFCW020000001">
    <property type="protein sequence ID" value="CAG9084556.1"/>
    <property type="molecule type" value="Genomic_DNA"/>
</dbReference>
<reference evidence="20" key="1">
    <citation type="submission" date="2020-09" db="EMBL/GenBank/DDBJ databases">
        <authorList>
            <person name="Kikuchi T."/>
        </authorList>
    </citation>
    <scope>NUCLEOTIDE SEQUENCE</scope>
    <source>
        <strain evidence="20">SH1</strain>
    </source>
</reference>
<feature type="binding site" evidence="17">
    <location>
        <position position="372"/>
    </location>
    <ligand>
        <name>homogentisate</name>
        <dbReference type="ChEBI" id="CHEBI:16169"/>
    </ligand>
</feature>
<dbReference type="EC" id="1.13.11.5" evidence="5"/>
<dbReference type="CDD" id="cd07000">
    <property type="entry name" value="cupin_HGO_N"/>
    <property type="match status" value="1"/>
</dbReference>
<keyword evidence="8" id="KW-0828">Tyrosine catabolism</keyword>
<evidence type="ECO:0000256" key="7">
    <source>
        <dbReference type="ARBA" id="ARBA00022723"/>
    </source>
</evidence>
<evidence type="ECO:0000256" key="15">
    <source>
        <dbReference type="ARBA" id="ARBA00033225"/>
    </source>
</evidence>
<evidence type="ECO:0000256" key="1">
    <source>
        <dbReference type="ARBA" id="ARBA00000076"/>
    </source>
</evidence>
<dbReference type="GO" id="GO:0046872">
    <property type="term" value="F:metal ion binding"/>
    <property type="evidence" value="ECO:0007669"/>
    <property type="project" value="UniProtKB-KW"/>
</dbReference>
<dbReference type="PANTHER" id="PTHR11056">
    <property type="entry name" value="HOMOGENTISATE 1,2-DIOXYGENASE"/>
    <property type="match status" value="1"/>
</dbReference>
<dbReference type="Pfam" id="PF04209">
    <property type="entry name" value="HgmA_C"/>
    <property type="match status" value="1"/>
</dbReference>
<evidence type="ECO:0000256" key="16">
    <source>
        <dbReference type="PIRSR" id="PIRSR605708-1"/>
    </source>
</evidence>
<dbReference type="Proteomes" id="UP000614601">
    <property type="component" value="Unassembled WGS sequence"/>
</dbReference>
<dbReference type="InterPro" id="IPR011051">
    <property type="entry name" value="RmlC_Cupin_sf"/>
</dbReference>
<evidence type="ECO:0000256" key="6">
    <source>
        <dbReference type="ARBA" id="ARBA00018757"/>
    </source>
</evidence>
<evidence type="ECO:0000313" key="20">
    <source>
        <dbReference type="EMBL" id="CAD5207155.1"/>
    </source>
</evidence>
<evidence type="ECO:0000259" key="19">
    <source>
        <dbReference type="Pfam" id="PF20510"/>
    </source>
</evidence>
<evidence type="ECO:0000256" key="3">
    <source>
        <dbReference type="ARBA" id="ARBA00004704"/>
    </source>
</evidence>
<dbReference type="Gene3D" id="2.60.120.10">
    <property type="entry name" value="Jelly Rolls"/>
    <property type="match status" value="1"/>
</dbReference>
<organism evidence="20 21">
    <name type="scientific">Bursaphelenchus okinawaensis</name>
    <dbReference type="NCBI Taxonomy" id="465554"/>
    <lineage>
        <taxon>Eukaryota</taxon>
        <taxon>Metazoa</taxon>
        <taxon>Ecdysozoa</taxon>
        <taxon>Nematoda</taxon>
        <taxon>Chromadorea</taxon>
        <taxon>Rhabditida</taxon>
        <taxon>Tylenchina</taxon>
        <taxon>Tylenchomorpha</taxon>
        <taxon>Aphelenchoidea</taxon>
        <taxon>Aphelenchoididae</taxon>
        <taxon>Bursaphelenchus</taxon>
    </lineage>
</organism>
<dbReference type="EMBL" id="CAJFDH010000001">
    <property type="protein sequence ID" value="CAD5207155.1"/>
    <property type="molecule type" value="Genomic_DNA"/>
</dbReference>
<dbReference type="InterPro" id="IPR014710">
    <property type="entry name" value="RmlC-like_jellyroll"/>
</dbReference>
<dbReference type="AlphaFoldDB" id="A0A811JV11"/>
<feature type="domain" description="Homogentisate 1,2-dioxygenase C-terminal" evidence="18">
    <location>
        <begin position="282"/>
        <end position="433"/>
    </location>
</feature>
<evidence type="ECO:0000256" key="12">
    <source>
        <dbReference type="ARBA" id="ARBA00023232"/>
    </source>
</evidence>
<dbReference type="PANTHER" id="PTHR11056:SF0">
    <property type="entry name" value="HOMOGENTISATE 1,2-DIOXYGENASE"/>
    <property type="match status" value="1"/>
</dbReference>
<name>A0A811JV11_9BILA</name>
<feature type="binding site" evidence="17">
    <location>
        <position position="351"/>
    </location>
    <ligand>
        <name>homogentisate</name>
        <dbReference type="ChEBI" id="CHEBI:16169"/>
    </ligand>
</feature>
<gene>
    <name evidence="20" type="ORF">BOKJ2_LOCUS1839</name>
</gene>
<evidence type="ECO:0000256" key="13">
    <source>
        <dbReference type="ARBA" id="ARBA00030235"/>
    </source>
</evidence>
<feature type="binding site" evidence="17">
    <location>
        <position position="342"/>
    </location>
    <ligand>
        <name>Fe cation</name>
        <dbReference type="ChEBI" id="CHEBI:24875"/>
    </ligand>
</feature>
<keyword evidence="12" id="KW-0585">Phenylalanine catabolism</keyword>
<proteinExistence type="inferred from homology"/>
<keyword evidence="11 17" id="KW-0408">Iron</keyword>
<dbReference type="SUPFAM" id="SSF51182">
    <property type="entry name" value="RmlC-like cupins"/>
    <property type="match status" value="1"/>
</dbReference>
<evidence type="ECO:0000256" key="8">
    <source>
        <dbReference type="ARBA" id="ARBA00022878"/>
    </source>
</evidence>
<keyword evidence="9" id="KW-0223">Dioxygenase</keyword>